<dbReference type="KEGG" id="vg:77939476"/>
<evidence type="ECO:0000313" key="2">
    <source>
        <dbReference type="Proteomes" id="UP000827818"/>
    </source>
</evidence>
<name>A0AAE7XBT0_9CAUD</name>
<keyword evidence="2" id="KW-1185">Reference proteome</keyword>
<dbReference type="EMBL" id="MZ622167">
    <property type="protein sequence ID" value="QZD97744.1"/>
    <property type="molecule type" value="Genomic_DNA"/>
</dbReference>
<dbReference type="Proteomes" id="UP000827818">
    <property type="component" value="Segment"/>
</dbReference>
<sequence length="58" mass="6604">MSNTIAGTITVHRIPGQYLAHVNARRVDNGEPEQYTARVYKHDVDAYQQRNNATIVLH</sequence>
<reference evidence="1 2" key="1">
    <citation type="submission" date="2021-07" db="EMBL/GenBank/DDBJ databases">
        <authorList>
            <person name="Asche M.J."/>
            <person name="Box R.E."/>
            <person name="Grosz K.R."/>
            <person name="Hilfiker G.E."/>
            <person name="Lawrence N.C."/>
            <person name="Rodriguez X.F."/>
            <person name="Schneider G.T."/>
            <person name="Ziemann C.M."/>
            <person name="Chia C.P."/>
            <person name="Williams D.C."/>
            <person name="Garlena R.A."/>
            <person name="Russell D.A."/>
            <person name="Pope W.H."/>
            <person name="Jacobs-Sera D."/>
            <person name="Hatfull G.F."/>
        </authorList>
    </citation>
    <scope>NUCLEOTIDE SEQUENCE [LARGE SCALE GENOMIC DNA]</scope>
</reference>
<accession>A0AAE7XBT0</accession>
<dbReference type="RefSeq" id="YP_010663452.1">
    <property type="nucleotide sequence ID" value="NC_070897.1"/>
</dbReference>
<protein>
    <submittedName>
        <fullName evidence="1">Uncharacterized protein</fullName>
    </submittedName>
</protein>
<dbReference type="GeneID" id="77939476"/>
<proteinExistence type="predicted"/>
<evidence type="ECO:0000313" key="1">
    <source>
        <dbReference type="EMBL" id="QZD97744.1"/>
    </source>
</evidence>
<organism evidence="1 2">
    <name type="scientific">Gordonia phage Vine</name>
    <dbReference type="NCBI Taxonomy" id="2857501"/>
    <lineage>
        <taxon>Viruses</taxon>
        <taxon>Duplodnaviria</taxon>
        <taxon>Heunggongvirae</taxon>
        <taxon>Uroviricota</taxon>
        <taxon>Caudoviricetes</taxon>
        <taxon>Ponsvirus</taxon>
        <taxon>Ponsvirus vine</taxon>
    </lineage>
</organism>
<gene>
    <name evidence="1" type="primary">35</name>
    <name evidence="1" type="ORF">SEA_VINE_35</name>
</gene>